<gene>
    <name evidence="3" type="ORF">ACFP1K_34720</name>
</gene>
<dbReference type="EMBL" id="JBHSRF010000084">
    <property type="protein sequence ID" value="MFC6086368.1"/>
    <property type="molecule type" value="Genomic_DNA"/>
</dbReference>
<keyword evidence="1" id="KW-0808">Transferase</keyword>
<dbReference type="InterPro" id="IPR050267">
    <property type="entry name" value="Anti-sigma-factor_SerPK"/>
</dbReference>
<evidence type="ECO:0000256" key="1">
    <source>
        <dbReference type="ARBA" id="ARBA00022527"/>
    </source>
</evidence>
<dbReference type="Gene3D" id="3.30.565.10">
    <property type="entry name" value="Histidine kinase-like ATPase, C-terminal domain"/>
    <property type="match status" value="1"/>
</dbReference>
<name>A0ABW1NSN6_9ACTN</name>
<evidence type="ECO:0000259" key="2">
    <source>
        <dbReference type="Pfam" id="PF13581"/>
    </source>
</evidence>
<keyword evidence="3" id="KW-0067">ATP-binding</keyword>
<keyword evidence="1" id="KW-0723">Serine/threonine-protein kinase</keyword>
<dbReference type="PANTHER" id="PTHR35526:SF3">
    <property type="entry name" value="ANTI-SIGMA-F FACTOR RSBW"/>
    <property type="match status" value="1"/>
</dbReference>
<dbReference type="Proteomes" id="UP001596137">
    <property type="component" value="Unassembled WGS sequence"/>
</dbReference>
<keyword evidence="1" id="KW-0418">Kinase</keyword>
<keyword evidence="3" id="KW-0547">Nucleotide-binding</keyword>
<proteinExistence type="predicted"/>
<feature type="domain" description="Histidine kinase/HSP90-like ATPase" evidence="2">
    <location>
        <begin position="11"/>
        <end position="124"/>
    </location>
</feature>
<dbReference type="CDD" id="cd16936">
    <property type="entry name" value="HATPase_RsbW-like"/>
    <property type="match status" value="1"/>
</dbReference>
<dbReference type="SUPFAM" id="SSF55874">
    <property type="entry name" value="ATPase domain of HSP90 chaperone/DNA topoisomerase II/histidine kinase"/>
    <property type="match status" value="1"/>
</dbReference>
<dbReference type="InterPro" id="IPR003594">
    <property type="entry name" value="HATPase_dom"/>
</dbReference>
<dbReference type="GO" id="GO:0005524">
    <property type="term" value="F:ATP binding"/>
    <property type="evidence" value="ECO:0007669"/>
    <property type="project" value="UniProtKB-KW"/>
</dbReference>
<evidence type="ECO:0000313" key="3">
    <source>
        <dbReference type="EMBL" id="MFC6086368.1"/>
    </source>
</evidence>
<accession>A0ABW1NSN6</accession>
<sequence>MTSPREECWDLPADLSAVSKVREMVGSALTDWGADTELIDDAVLIFGELCGNAFRHGTSPVTVKLRFSGQKIYGEVTDGGSTFVPRQRTVTAQDEGGRGLMIVEALADQWDVQACGGAGKTVWFFCSSPNLRAATNAPTRAWP</sequence>
<reference evidence="4" key="1">
    <citation type="journal article" date="2019" name="Int. J. Syst. Evol. Microbiol.">
        <title>The Global Catalogue of Microorganisms (GCM) 10K type strain sequencing project: providing services to taxonomists for standard genome sequencing and annotation.</title>
        <authorList>
            <consortium name="The Broad Institute Genomics Platform"/>
            <consortium name="The Broad Institute Genome Sequencing Center for Infectious Disease"/>
            <person name="Wu L."/>
            <person name="Ma J."/>
        </authorList>
    </citation>
    <scope>NUCLEOTIDE SEQUENCE [LARGE SCALE GENOMIC DNA]</scope>
    <source>
        <strain evidence="4">JCM 30346</strain>
    </source>
</reference>
<protein>
    <submittedName>
        <fullName evidence="3">ATP-binding protein</fullName>
    </submittedName>
</protein>
<comment type="caution">
    <text evidence="3">The sequence shown here is derived from an EMBL/GenBank/DDBJ whole genome shotgun (WGS) entry which is preliminary data.</text>
</comment>
<evidence type="ECO:0000313" key="4">
    <source>
        <dbReference type="Proteomes" id="UP001596137"/>
    </source>
</evidence>
<keyword evidence="4" id="KW-1185">Reference proteome</keyword>
<dbReference type="RefSeq" id="WP_380761485.1">
    <property type="nucleotide sequence ID" value="NZ_JBHSRF010000084.1"/>
</dbReference>
<dbReference type="PANTHER" id="PTHR35526">
    <property type="entry name" value="ANTI-SIGMA-F FACTOR RSBW-RELATED"/>
    <property type="match status" value="1"/>
</dbReference>
<dbReference type="Pfam" id="PF13581">
    <property type="entry name" value="HATPase_c_2"/>
    <property type="match status" value="1"/>
</dbReference>
<organism evidence="3 4">
    <name type="scientific">Sphaerisporangium aureirubrum</name>
    <dbReference type="NCBI Taxonomy" id="1544736"/>
    <lineage>
        <taxon>Bacteria</taxon>
        <taxon>Bacillati</taxon>
        <taxon>Actinomycetota</taxon>
        <taxon>Actinomycetes</taxon>
        <taxon>Streptosporangiales</taxon>
        <taxon>Streptosporangiaceae</taxon>
        <taxon>Sphaerisporangium</taxon>
    </lineage>
</organism>
<dbReference type="InterPro" id="IPR036890">
    <property type="entry name" value="HATPase_C_sf"/>
</dbReference>